<evidence type="ECO:0000313" key="2">
    <source>
        <dbReference type="Proteomes" id="UP000823749"/>
    </source>
</evidence>
<evidence type="ECO:0000313" key="1">
    <source>
        <dbReference type="EMBL" id="KAG5562170.1"/>
    </source>
</evidence>
<comment type="caution">
    <text evidence="1">The sequence shown here is derived from an EMBL/GenBank/DDBJ whole genome shotgun (WGS) entry which is preliminary data.</text>
</comment>
<sequence>METSIASSHSIGKEEVFDPTYESNLHFDWELEECAIELEIDKEEVVMYVVVSEPKSQQEVTHRSSIFNLVLSRHCQILKLEIMPKFQTLEFEN</sequence>
<dbReference type="AlphaFoldDB" id="A0AAV6LBT0"/>
<protein>
    <submittedName>
        <fullName evidence="1">Uncharacterized protein</fullName>
    </submittedName>
</protein>
<dbReference type="EMBL" id="JACTNZ010000002">
    <property type="protein sequence ID" value="KAG5562170.1"/>
    <property type="molecule type" value="Genomic_DNA"/>
</dbReference>
<organism evidence="1 2">
    <name type="scientific">Rhododendron griersonianum</name>
    <dbReference type="NCBI Taxonomy" id="479676"/>
    <lineage>
        <taxon>Eukaryota</taxon>
        <taxon>Viridiplantae</taxon>
        <taxon>Streptophyta</taxon>
        <taxon>Embryophyta</taxon>
        <taxon>Tracheophyta</taxon>
        <taxon>Spermatophyta</taxon>
        <taxon>Magnoliopsida</taxon>
        <taxon>eudicotyledons</taxon>
        <taxon>Gunneridae</taxon>
        <taxon>Pentapetalae</taxon>
        <taxon>asterids</taxon>
        <taxon>Ericales</taxon>
        <taxon>Ericaceae</taxon>
        <taxon>Ericoideae</taxon>
        <taxon>Rhodoreae</taxon>
        <taxon>Rhododendron</taxon>
    </lineage>
</organism>
<dbReference type="Proteomes" id="UP000823749">
    <property type="component" value="Chromosome 2"/>
</dbReference>
<accession>A0AAV6LBT0</accession>
<gene>
    <name evidence="1" type="ORF">RHGRI_005046</name>
</gene>
<name>A0AAV6LBT0_9ERIC</name>
<reference evidence="1" key="1">
    <citation type="submission" date="2020-08" db="EMBL/GenBank/DDBJ databases">
        <title>Plant Genome Project.</title>
        <authorList>
            <person name="Zhang R.-G."/>
        </authorList>
    </citation>
    <scope>NUCLEOTIDE SEQUENCE</scope>
    <source>
        <strain evidence="1">WSP0</strain>
        <tissue evidence="1">Leaf</tissue>
    </source>
</reference>
<proteinExistence type="predicted"/>
<keyword evidence="2" id="KW-1185">Reference proteome</keyword>